<evidence type="ECO:0000313" key="9">
    <source>
        <dbReference type="Proteomes" id="UP000192652"/>
    </source>
</evidence>
<keyword evidence="4 6" id="KW-0808">Transferase</keyword>
<keyword evidence="2" id="KW-0169">Cobalamin biosynthesis</keyword>
<dbReference type="PIRSF" id="PIRSF036525">
    <property type="entry name" value="CobF"/>
    <property type="match status" value="1"/>
</dbReference>
<reference evidence="8 9" key="1">
    <citation type="journal article" date="2017" name="Antonie Van Leeuwenhoek">
        <title>Rhizobium rhizosphaerae sp. nov., a novel species isolated from rice rhizosphere.</title>
        <authorList>
            <person name="Zhao J.J."/>
            <person name="Zhang J."/>
            <person name="Zhang R.J."/>
            <person name="Zhang C.W."/>
            <person name="Yin H.Q."/>
            <person name="Zhang X.X."/>
        </authorList>
    </citation>
    <scope>NUCLEOTIDE SEQUENCE [LARGE SCALE GENOMIC DNA]</scope>
    <source>
        <strain evidence="8 9">RD15</strain>
    </source>
</reference>
<dbReference type="EC" id="2.1.1.152" evidence="6"/>
<dbReference type="Pfam" id="PF00590">
    <property type="entry name" value="TP_methylase"/>
    <property type="match status" value="1"/>
</dbReference>
<evidence type="ECO:0000313" key="8">
    <source>
        <dbReference type="EMBL" id="OQP84761.1"/>
    </source>
</evidence>
<feature type="domain" description="Tetrapyrrole methylase" evidence="7">
    <location>
        <begin position="4"/>
        <end position="223"/>
    </location>
</feature>
<gene>
    <name evidence="8" type="ORF">BTR14_18025</name>
</gene>
<evidence type="ECO:0000256" key="5">
    <source>
        <dbReference type="ARBA" id="ARBA00022691"/>
    </source>
</evidence>
<evidence type="ECO:0000256" key="1">
    <source>
        <dbReference type="ARBA" id="ARBA00004953"/>
    </source>
</evidence>
<dbReference type="InterPro" id="IPR012797">
    <property type="entry name" value="CobF"/>
</dbReference>
<evidence type="ECO:0000256" key="4">
    <source>
        <dbReference type="ARBA" id="ARBA00022679"/>
    </source>
</evidence>
<dbReference type="Proteomes" id="UP000192652">
    <property type="component" value="Unassembled WGS sequence"/>
</dbReference>
<dbReference type="Gene3D" id="3.40.1010.10">
    <property type="entry name" value="Cobalt-precorrin-4 Transmethylase, Domain 1"/>
    <property type="match status" value="1"/>
</dbReference>
<dbReference type="PANTHER" id="PTHR43467">
    <property type="entry name" value="COBALT-PRECORRIN-2 C(20)-METHYLTRANSFERASE"/>
    <property type="match status" value="1"/>
</dbReference>
<dbReference type="SUPFAM" id="SSF53790">
    <property type="entry name" value="Tetrapyrrole methylase"/>
    <property type="match status" value="1"/>
</dbReference>
<keyword evidence="5 6" id="KW-0949">S-adenosyl-L-methionine</keyword>
<proteinExistence type="predicted"/>
<sequence length="252" mass="27648">MRHIAVIGIGTGDPDHVTIEAVKALNSAHVLFLPDKGEEKAALADARRRVIAAHVTRMDQREQAFIVPRRQAAGVTYGESVDDWHAALARNHAQLIAEALGPEETGAFLVWGDPMLYDSTLRILDRVRATGLDFTLSVIPGITSLQLLTARHQIPLNGIGAPVTLTTGRRLAEDFPATPDTAVVMLDGEQAFLALEDLDAEIYWGAYLGMPQEIVLSGRLGEVREEIAARRAEARAMNGWIMDIYLLRRPRS</sequence>
<dbReference type="CDD" id="cd11643">
    <property type="entry name" value="Precorrin-6A-synthase"/>
    <property type="match status" value="1"/>
</dbReference>
<dbReference type="NCBIfam" id="TIGR02434">
    <property type="entry name" value="CobF"/>
    <property type="match status" value="1"/>
</dbReference>
<evidence type="ECO:0000256" key="3">
    <source>
        <dbReference type="ARBA" id="ARBA00022603"/>
    </source>
</evidence>
<dbReference type="InterPro" id="IPR000878">
    <property type="entry name" value="4pyrrol_Mease"/>
</dbReference>
<accession>A0ABX3PAF0</accession>
<comment type="caution">
    <text evidence="8">The sequence shown here is derived from an EMBL/GenBank/DDBJ whole genome shotgun (WGS) entry which is preliminary data.</text>
</comment>
<keyword evidence="9" id="KW-1185">Reference proteome</keyword>
<dbReference type="RefSeq" id="WP_081177158.1">
    <property type="nucleotide sequence ID" value="NZ_MSPX01000018.1"/>
</dbReference>
<keyword evidence="3 6" id="KW-0489">Methyltransferase</keyword>
<dbReference type="InterPro" id="IPR035996">
    <property type="entry name" value="4pyrrol_Methylase_sf"/>
</dbReference>
<comment type="pathway">
    <text evidence="1">Cofactor biosynthesis; adenosylcobalamin biosynthesis.</text>
</comment>
<dbReference type="InterPro" id="IPR014776">
    <property type="entry name" value="4pyrrole_Mease_sub2"/>
</dbReference>
<evidence type="ECO:0000256" key="2">
    <source>
        <dbReference type="ARBA" id="ARBA00022573"/>
    </source>
</evidence>
<organism evidence="8 9">
    <name type="scientific">Xaviernesmea rhizosphaerae</name>
    <dbReference type="NCBI Taxonomy" id="1672749"/>
    <lineage>
        <taxon>Bacteria</taxon>
        <taxon>Pseudomonadati</taxon>
        <taxon>Pseudomonadota</taxon>
        <taxon>Alphaproteobacteria</taxon>
        <taxon>Hyphomicrobiales</taxon>
        <taxon>Rhizobiaceae</taxon>
        <taxon>Rhizobium/Agrobacterium group</taxon>
        <taxon>Xaviernesmea</taxon>
    </lineage>
</organism>
<evidence type="ECO:0000259" key="7">
    <source>
        <dbReference type="Pfam" id="PF00590"/>
    </source>
</evidence>
<dbReference type="EMBL" id="MSPX01000018">
    <property type="protein sequence ID" value="OQP84761.1"/>
    <property type="molecule type" value="Genomic_DNA"/>
</dbReference>
<comment type="function">
    <text evidence="6">Catalyzes the methylation of C-1 in precorrin-5 and the subsequent extrusion of acetic acid from the resulting intermediate to form cobalt-precorrin-6A.</text>
</comment>
<dbReference type="InterPro" id="IPR014777">
    <property type="entry name" value="4pyrrole_Mease_sub1"/>
</dbReference>
<name>A0ABX3PAF0_9HYPH</name>
<comment type="catalytic activity">
    <reaction evidence="6">
        <text>precorrin-5 + S-adenosyl-L-methionine + H2O = precorrin-6A + acetate + S-adenosyl-L-homocysteine + 2 H(+)</text>
        <dbReference type="Rhea" id="RHEA:18261"/>
        <dbReference type="ChEBI" id="CHEBI:15377"/>
        <dbReference type="ChEBI" id="CHEBI:15378"/>
        <dbReference type="ChEBI" id="CHEBI:30089"/>
        <dbReference type="ChEBI" id="CHEBI:57856"/>
        <dbReference type="ChEBI" id="CHEBI:59789"/>
        <dbReference type="ChEBI" id="CHEBI:77871"/>
        <dbReference type="ChEBI" id="CHEBI:77872"/>
        <dbReference type="EC" id="2.1.1.152"/>
    </reaction>
</comment>
<protein>
    <recommendedName>
        <fullName evidence="6">Precorrin-6A synthase [deacetylating]</fullName>
        <ecNumber evidence="6">2.1.1.152</ecNumber>
    </recommendedName>
</protein>
<dbReference type="Gene3D" id="3.30.950.10">
    <property type="entry name" value="Methyltransferase, Cobalt-precorrin-4 Transmethylase, Domain 2"/>
    <property type="match status" value="1"/>
</dbReference>
<evidence type="ECO:0000256" key="6">
    <source>
        <dbReference type="PIRNR" id="PIRNR036525"/>
    </source>
</evidence>
<dbReference type="PANTHER" id="PTHR43467:SF1">
    <property type="entry name" value="PRECORRIN-6A SYNTHASE [DEACETYLATING]"/>
    <property type="match status" value="1"/>
</dbReference>